<protein>
    <submittedName>
        <fullName evidence="2">Uncharacterized protein</fullName>
    </submittedName>
</protein>
<feature type="transmembrane region" description="Helical" evidence="1">
    <location>
        <begin position="124"/>
        <end position="145"/>
    </location>
</feature>
<dbReference type="EMBL" id="ASPP01022375">
    <property type="protein sequence ID" value="ETO11526.1"/>
    <property type="molecule type" value="Genomic_DNA"/>
</dbReference>
<evidence type="ECO:0000313" key="2">
    <source>
        <dbReference type="EMBL" id="ETO11526.1"/>
    </source>
</evidence>
<feature type="transmembrane region" description="Helical" evidence="1">
    <location>
        <begin position="152"/>
        <end position="171"/>
    </location>
</feature>
<dbReference type="AlphaFoldDB" id="X6MCY4"/>
<keyword evidence="1" id="KW-0812">Transmembrane</keyword>
<proteinExistence type="predicted"/>
<name>X6MCY4_RETFI</name>
<sequence length="172" mass="19994">MHTYIPNRKTNKKKSVVKIWVPKSSVEMTQIPNWRKEIAGQCDFFVQSDMHDIFDRYMRSTAVYHYPNTNAVTIQERHVRRYNWLGATLFMSSPIGGAVSFVIGLIASAAAYLRRQNLSESVSLFIVSFFVLVSVIILVGCLIEVELRKRVLFLFLFFFSSLMICYTSFFFF</sequence>
<keyword evidence="1" id="KW-0472">Membrane</keyword>
<keyword evidence="1" id="KW-1133">Transmembrane helix</keyword>
<dbReference type="Proteomes" id="UP000023152">
    <property type="component" value="Unassembled WGS sequence"/>
</dbReference>
<organism evidence="2 3">
    <name type="scientific">Reticulomyxa filosa</name>
    <dbReference type="NCBI Taxonomy" id="46433"/>
    <lineage>
        <taxon>Eukaryota</taxon>
        <taxon>Sar</taxon>
        <taxon>Rhizaria</taxon>
        <taxon>Retaria</taxon>
        <taxon>Foraminifera</taxon>
        <taxon>Monothalamids</taxon>
        <taxon>Reticulomyxidae</taxon>
        <taxon>Reticulomyxa</taxon>
    </lineage>
</organism>
<reference evidence="2 3" key="1">
    <citation type="journal article" date="2013" name="Curr. Biol.">
        <title>The Genome of the Foraminiferan Reticulomyxa filosa.</title>
        <authorList>
            <person name="Glockner G."/>
            <person name="Hulsmann N."/>
            <person name="Schleicher M."/>
            <person name="Noegel A.A."/>
            <person name="Eichinger L."/>
            <person name="Gallinger C."/>
            <person name="Pawlowski J."/>
            <person name="Sierra R."/>
            <person name="Euteneuer U."/>
            <person name="Pillet L."/>
            <person name="Moustafa A."/>
            <person name="Platzer M."/>
            <person name="Groth M."/>
            <person name="Szafranski K."/>
            <person name="Schliwa M."/>
        </authorList>
    </citation>
    <scope>NUCLEOTIDE SEQUENCE [LARGE SCALE GENOMIC DNA]</scope>
</reference>
<comment type="caution">
    <text evidence="2">The sequence shown here is derived from an EMBL/GenBank/DDBJ whole genome shotgun (WGS) entry which is preliminary data.</text>
</comment>
<gene>
    <name evidence="2" type="ORF">RFI_25846</name>
</gene>
<evidence type="ECO:0000256" key="1">
    <source>
        <dbReference type="SAM" id="Phobius"/>
    </source>
</evidence>
<accession>X6MCY4</accession>
<keyword evidence="3" id="KW-1185">Reference proteome</keyword>
<evidence type="ECO:0000313" key="3">
    <source>
        <dbReference type="Proteomes" id="UP000023152"/>
    </source>
</evidence>
<feature type="transmembrane region" description="Helical" evidence="1">
    <location>
        <begin position="84"/>
        <end position="112"/>
    </location>
</feature>